<reference evidence="3 4" key="1">
    <citation type="submission" date="2020-10" db="EMBL/GenBank/DDBJ databases">
        <title>Phylogeny of dyella-like bacteria.</title>
        <authorList>
            <person name="Fu J."/>
        </authorList>
    </citation>
    <scope>NUCLEOTIDE SEQUENCE [LARGE SCALE GENOMIC DNA]</scope>
    <source>
        <strain evidence="3 4">JP1</strain>
    </source>
</reference>
<feature type="transmembrane region" description="Helical" evidence="2">
    <location>
        <begin position="151"/>
        <end position="173"/>
    </location>
</feature>
<feature type="compositionally biased region" description="Low complexity" evidence="1">
    <location>
        <begin position="207"/>
        <end position="218"/>
    </location>
</feature>
<sequence length="827" mass="89545">MPLLATLAGGGIAACMVRPGAQEAETTQHTASPDAEKWYSEKVGTRKVRSPALHTKVRIEDLADPAQESDLLLADSAGFATGHQGRMADHSSDEPLAGESADAGTPTPDETNAEKASDTDAKGVAENDALPVMKEALPASSLPIASRKSPMLLFLAFLIGLALGLFLSVLSLLRRREKSHLQRVAALPDEESRTLGQRNEGMNQWGSQQPQVSQVEESAPTPERAVPLGIFAERTTCQHPPSMTASGATWTSRMPWPDQAISPVPELTATWTMTAQQPVSAEPVVEITLAPGAQTAAPSTQAAPDAHAIASDLQHAKLLLEQGALEPALALIEPHLGVLRVMPESVGSGTGSPDVRHVDGAGSLAYKLAKLHSDIRWEMAIRTPDGEGFERAASALETCLTMQPDDMAVRLCLGHCLINLVDRQPDEMERVALLQSCIDLLHDIDANDALSNLVRLGMLGEAICRRALLDVVVDQSLLAEAEHILRQALAKGATDDSGAAWWLQTLLGTRLSGLAPLAAAGRFQESLAMLRRGLSASGTSPARVRWQAALLRAELEEIRRSDLNAASRRLRLRDLYARYADDMVAEQSPRVLAAWVELLCALAEPMVGNAAVARYREIDGVLGRLSTEDQDGCLYASAWMQMVHSRFPIENESGRRELLARATAVLEPCLESADEPLRLQASKLALEQAALAAEPAMRDMAYARALELARPLTAVPSVAVPALGCALKALLAMQEDNERRVYANCLSVFSPEDAESLELLAKCAYRDGRFSEACRYLELAWLKREKGLPADLLDIWQVAHGHWSAQDGDIQARERNLRHLRQADNRR</sequence>
<feature type="region of interest" description="Disordered" evidence="1">
    <location>
        <begin position="82"/>
        <end position="121"/>
    </location>
</feature>
<protein>
    <submittedName>
        <fullName evidence="3">LapA family protein</fullName>
    </submittedName>
</protein>
<feature type="region of interest" description="Disordered" evidence="1">
    <location>
        <begin position="192"/>
        <end position="222"/>
    </location>
</feature>
<feature type="compositionally biased region" description="Polar residues" evidence="1">
    <location>
        <begin position="194"/>
        <end position="206"/>
    </location>
</feature>
<keyword evidence="2" id="KW-0472">Membrane</keyword>
<keyword evidence="2" id="KW-1133">Transmembrane helix</keyword>
<feature type="compositionally biased region" description="Basic and acidic residues" evidence="1">
    <location>
        <begin position="112"/>
        <end position="121"/>
    </location>
</feature>
<comment type="caution">
    <text evidence="3">The sequence shown here is derived from an EMBL/GenBank/DDBJ whole genome shotgun (WGS) entry which is preliminary data.</text>
</comment>
<proteinExistence type="predicted"/>
<dbReference type="RefSeq" id="WP_404546071.1">
    <property type="nucleotide sequence ID" value="NZ_JADIKJ010000005.1"/>
</dbReference>
<keyword evidence="4" id="KW-1185">Reference proteome</keyword>
<evidence type="ECO:0000313" key="4">
    <source>
        <dbReference type="Proteomes" id="UP001620461"/>
    </source>
</evidence>
<name>A0ABW8JFK1_9GAMM</name>
<organism evidence="3 4">
    <name type="scientific">Dyella jejuensis</name>
    <dbReference type="NCBI Taxonomy" id="1432009"/>
    <lineage>
        <taxon>Bacteria</taxon>
        <taxon>Pseudomonadati</taxon>
        <taxon>Pseudomonadota</taxon>
        <taxon>Gammaproteobacteria</taxon>
        <taxon>Lysobacterales</taxon>
        <taxon>Rhodanobacteraceae</taxon>
        <taxon>Dyella</taxon>
    </lineage>
</organism>
<keyword evidence="2" id="KW-0812">Transmembrane</keyword>
<gene>
    <name evidence="3" type="ORF">ISP15_05920</name>
</gene>
<dbReference type="EMBL" id="JADIKJ010000005">
    <property type="protein sequence ID" value="MFK2899866.1"/>
    <property type="molecule type" value="Genomic_DNA"/>
</dbReference>
<evidence type="ECO:0000256" key="1">
    <source>
        <dbReference type="SAM" id="MobiDB-lite"/>
    </source>
</evidence>
<accession>A0ABW8JFK1</accession>
<dbReference type="Proteomes" id="UP001620461">
    <property type="component" value="Unassembled WGS sequence"/>
</dbReference>
<evidence type="ECO:0000256" key="2">
    <source>
        <dbReference type="SAM" id="Phobius"/>
    </source>
</evidence>
<evidence type="ECO:0000313" key="3">
    <source>
        <dbReference type="EMBL" id="MFK2899866.1"/>
    </source>
</evidence>